<organism evidence="1 2">
    <name type="scientific">Dreissena polymorpha</name>
    <name type="common">Zebra mussel</name>
    <name type="synonym">Mytilus polymorpha</name>
    <dbReference type="NCBI Taxonomy" id="45954"/>
    <lineage>
        <taxon>Eukaryota</taxon>
        <taxon>Metazoa</taxon>
        <taxon>Spiralia</taxon>
        <taxon>Lophotrochozoa</taxon>
        <taxon>Mollusca</taxon>
        <taxon>Bivalvia</taxon>
        <taxon>Autobranchia</taxon>
        <taxon>Heteroconchia</taxon>
        <taxon>Euheterodonta</taxon>
        <taxon>Imparidentia</taxon>
        <taxon>Neoheterodontei</taxon>
        <taxon>Myida</taxon>
        <taxon>Dreissenoidea</taxon>
        <taxon>Dreissenidae</taxon>
        <taxon>Dreissena</taxon>
    </lineage>
</organism>
<keyword evidence="2" id="KW-1185">Reference proteome</keyword>
<comment type="caution">
    <text evidence="1">The sequence shown here is derived from an EMBL/GenBank/DDBJ whole genome shotgun (WGS) entry which is preliminary data.</text>
</comment>
<accession>A0A9D4ERQ1</accession>
<dbReference type="Proteomes" id="UP000828390">
    <property type="component" value="Unassembled WGS sequence"/>
</dbReference>
<gene>
    <name evidence="1" type="ORF">DPMN_163727</name>
</gene>
<name>A0A9D4ERQ1_DREPO</name>
<evidence type="ECO:0000313" key="1">
    <source>
        <dbReference type="EMBL" id="KAH3785634.1"/>
    </source>
</evidence>
<evidence type="ECO:0000313" key="2">
    <source>
        <dbReference type="Proteomes" id="UP000828390"/>
    </source>
</evidence>
<proteinExistence type="predicted"/>
<dbReference type="AlphaFoldDB" id="A0A9D4ERQ1"/>
<reference evidence="1" key="2">
    <citation type="submission" date="2020-11" db="EMBL/GenBank/DDBJ databases">
        <authorList>
            <person name="McCartney M.A."/>
            <person name="Auch B."/>
            <person name="Kono T."/>
            <person name="Mallez S."/>
            <person name="Becker A."/>
            <person name="Gohl D.M."/>
            <person name="Silverstein K.A.T."/>
            <person name="Koren S."/>
            <person name="Bechman K.B."/>
            <person name="Herman A."/>
            <person name="Abrahante J.E."/>
            <person name="Garbe J."/>
        </authorList>
    </citation>
    <scope>NUCLEOTIDE SEQUENCE</scope>
    <source>
        <strain evidence="1">Duluth1</strain>
        <tissue evidence="1">Whole animal</tissue>
    </source>
</reference>
<reference evidence="1" key="1">
    <citation type="journal article" date="2019" name="bioRxiv">
        <title>The Genome of the Zebra Mussel, Dreissena polymorpha: A Resource for Invasive Species Research.</title>
        <authorList>
            <person name="McCartney M.A."/>
            <person name="Auch B."/>
            <person name="Kono T."/>
            <person name="Mallez S."/>
            <person name="Zhang Y."/>
            <person name="Obille A."/>
            <person name="Becker A."/>
            <person name="Abrahante J.E."/>
            <person name="Garbe J."/>
            <person name="Badalamenti J.P."/>
            <person name="Herman A."/>
            <person name="Mangelson H."/>
            <person name="Liachko I."/>
            <person name="Sullivan S."/>
            <person name="Sone E.D."/>
            <person name="Koren S."/>
            <person name="Silverstein K.A.T."/>
            <person name="Beckman K.B."/>
            <person name="Gohl D.M."/>
        </authorList>
    </citation>
    <scope>NUCLEOTIDE SEQUENCE</scope>
    <source>
        <strain evidence="1">Duluth1</strain>
        <tissue evidence="1">Whole animal</tissue>
    </source>
</reference>
<sequence>MDDYDTGQRRVRKRWQRMMELKLKSYALYVYTECIPLGNIVISARLSTVDAHRHGNLWDPADGISLQKVTLK</sequence>
<dbReference type="EMBL" id="JAIWYP010000008">
    <property type="protein sequence ID" value="KAH3785634.1"/>
    <property type="molecule type" value="Genomic_DNA"/>
</dbReference>
<protein>
    <submittedName>
        <fullName evidence="1">Uncharacterized protein</fullName>
    </submittedName>
</protein>